<keyword evidence="3" id="KW-0547">Nucleotide-binding</keyword>
<dbReference type="OrthoDB" id="5560252at2"/>
<dbReference type="SMART" id="SM00382">
    <property type="entry name" value="AAA"/>
    <property type="match status" value="1"/>
</dbReference>
<dbReference type="STRING" id="1818881.A3196_01200"/>
<dbReference type="GO" id="GO:0016887">
    <property type="term" value="F:ATP hydrolysis activity"/>
    <property type="evidence" value="ECO:0007669"/>
    <property type="project" value="InterPro"/>
</dbReference>
<dbReference type="EMBL" id="LVJZ01000003">
    <property type="protein sequence ID" value="ODB95488.1"/>
    <property type="molecule type" value="Genomic_DNA"/>
</dbReference>
<dbReference type="Proteomes" id="UP000094849">
    <property type="component" value="Unassembled WGS sequence"/>
</dbReference>
<evidence type="ECO:0000256" key="2">
    <source>
        <dbReference type="ARBA" id="ARBA00022448"/>
    </source>
</evidence>
<sequence>MLNLLTTNQLSRSFHQHQIVQPLDLQLSRGDILGLLGPNGAGKSTIMRMICGDLAPSSGAVEICGFDLLEQPLQAKRNIGYLPERPPLHPDQTVDEFLADCAYLHGLSRAQIGEARSAAKKHCGLEQSGRRLIRKLSKGYQQRVGLAQAIIHDPQLLILDEPTDGLDPGQIRQLRELIKALATDKAVILSSHILSEIQATCNRVVILQQGKTVYNGDITPAEQTGYRLGLEQNPLESEIAALPAIATAEQMHTDYFLITLEPGYRPSECLEQLLGRGWQVCELSPASRSLEQLFLQATTGGLQ</sequence>
<feature type="domain" description="ABC transporter" evidence="5">
    <location>
        <begin position="5"/>
        <end position="234"/>
    </location>
</feature>
<evidence type="ECO:0000313" key="6">
    <source>
        <dbReference type="EMBL" id="ODB95488.1"/>
    </source>
</evidence>
<protein>
    <submittedName>
        <fullName evidence="6">ABC transporter</fullName>
    </submittedName>
</protein>
<dbReference type="Gene3D" id="3.40.50.300">
    <property type="entry name" value="P-loop containing nucleotide triphosphate hydrolases"/>
    <property type="match status" value="1"/>
</dbReference>
<comment type="similarity">
    <text evidence="1">Belongs to the ABC transporter superfamily.</text>
</comment>
<name>A0A1E2UL55_9GAMM</name>
<dbReference type="PROSITE" id="PS50893">
    <property type="entry name" value="ABC_TRANSPORTER_2"/>
    <property type="match status" value="1"/>
</dbReference>
<dbReference type="SUPFAM" id="SSF52540">
    <property type="entry name" value="P-loop containing nucleoside triphosphate hydrolases"/>
    <property type="match status" value="1"/>
</dbReference>
<evidence type="ECO:0000256" key="3">
    <source>
        <dbReference type="ARBA" id="ARBA00022741"/>
    </source>
</evidence>
<evidence type="ECO:0000256" key="4">
    <source>
        <dbReference type="ARBA" id="ARBA00022840"/>
    </source>
</evidence>
<dbReference type="Pfam" id="PF00005">
    <property type="entry name" value="ABC_tran"/>
    <property type="match status" value="1"/>
</dbReference>
<dbReference type="RefSeq" id="WP_069015047.1">
    <property type="nucleotide sequence ID" value="NZ_LVJW01000006.1"/>
</dbReference>
<evidence type="ECO:0000256" key="1">
    <source>
        <dbReference type="ARBA" id="ARBA00005417"/>
    </source>
</evidence>
<dbReference type="InterPro" id="IPR003439">
    <property type="entry name" value="ABC_transporter-like_ATP-bd"/>
</dbReference>
<dbReference type="PANTHER" id="PTHR43335">
    <property type="entry name" value="ABC TRANSPORTER, ATP-BINDING PROTEIN"/>
    <property type="match status" value="1"/>
</dbReference>
<comment type="caution">
    <text evidence="6">The sequence shown here is derived from an EMBL/GenBank/DDBJ whole genome shotgun (WGS) entry which is preliminary data.</text>
</comment>
<dbReference type="InterPro" id="IPR003593">
    <property type="entry name" value="AAA+_ATPase"/>
</dbReference>
<evidence type="ECO:0000313" key="7">
    <source>
        <dbReference type="Proteomes" id="UP000094849"/>
    </source>
</evidence>
<accession>A0A1E2UL55</accession>
<keyword evidence="7" id="KW-1185">Reference proteome</keyword>
<reference evidence="6 7" key="1">
    <citation type="submission" date="2016-03" db="EMBL/GenBank/DDBJ databases">
        <title>Chemosynthetic sulphur-oxidizing symbionts of marine invertebrate animals are capable of nitrogen fixation.</title>
        <authorList>
            <person name="Petersen J.M."/>
            <person name="Kemper A."/>
            <person name="Gruber-Vodicka H."/>
            <person name="Cardini U."/>
            <person name="Geest Mvander."/>
            <person name="Kleiner M."/>
            <person name="Bulgheresi S."/>
            <person name="Fussmann M."/>
            <person name="Herbold C."/>
            <person name="Seah B.K.B."/>
            <person name="Antony C.Paul."/>
            <person name="Liu D."/>
            <person name="Belitz A."/>
            <person name="Weber M."/>
        </authorList>
    </citation>
    <scope>NUCLEOTIDE SEQUENCE [LARGE SCALE GENOMIC DNA]</scope>
    <source>
        <strain evidence="6">G_D</strain>
    </source>
</reference>
<keyword evidence="4" id="KW-0067">ATP-binding</keyword>
<dbReference type="PANTHER" id="PTHR43335:SF4">
    <property type="entry name" value="ABC TRANSPORTER, ATP-BINDING PROTEIN"/>
    <property type="match status" value="1"/>
</dbReference>
<keyword evidence="2" id="KW-0813">Transport</keyword>
<dbReference type="AlphaFoldDB" id="A0A1E2UL55"/>
<dbReference type="InterPro" id="IPR027417">
    <property type="entry name" value="P-loop_NTPase"/>
</dbReference>
<evidence type="ECO:0000259" key="5">
    <source>
        <dbReference type="PROSITE" id="PS50893"/>
    </source>
</evidence>
<gene>
    <name evidence="6" type="ORF">A3196_01200</name>
</gene>
<organism evidence="6 7">
    <name type="scientific">Candidatus Thiodiazotropha endoloripes</name>
    <dbReference type="NCBI Taxonomy" id="1818881"/>
    <lineage>
        <taxon>Bacteria</taxon>
        <taxon>Pseudomonadati</taxon>
        <taxon>Pseudomonadota</taxon>
        <taxon>Gammaproteobacteria</taxon>
        <taxon>Chromatiales</taxon>
        <taxon>Sedimenticolaceae</taxon>
        <taxon>Candidatus Thiodiazotropha</taxon>
    </lineage>
</organism>
<dbReference type="CDD" id="cd03230">
    <property type="entry name" value="ABC_DR_subfamily_A"/>
    <property type="match status" value="1"/>
</dbReference>
<dbReference type="GO" id="GO:0005524">
    <property type="term" value="F:ATP binding"/>
    <property type="evidence" value="ECO:0007669"/>
    <property type="project" value="UniProtKB-KW"/>
</dbReference>
<proteinExistence type="inferred from homology"/>